<evidence type="ECO:0000256" key="7">
    <source>
        <dbReference type="SAM" id="Phobius"/>
    </source>
</evidence>
<keyword evidence="9" id="KW-1185">Reference proteome</keyword>
<comment type="caution">
    <text evidence="8">The sequence shown here is derived from an EMBL/GenBank/DDBJ whole genome shotgun (WGS) entry which is preliminary data.</text>
</comment>
<evidence type="ECO:0000313" key="9">
    <source>
        <dbReference type="Proteomes" id="UP001359485"/>
    </source>
</evidence>
<comment type="subcellular location">
    <subcellularLocation>
        <location evidence="1">Membrane</location>
        <topology evidence="1">Multi-pass membrane protein</topology>
    </subcellularLocation>
</comment>
<accession>A0ABR1BFG4</accession>
<feature type="transmembrane region" description="Helical" evidence="7">
    <location>
        <begin position="7"/>
        <end position="30"/>
    </location>
</feature>
<dbReference type="PROSITE" id="PS51257">
    <property type="entry name" value="PROKAR_LIPOPROTEIN"/>
    <property type="match status" value="1"/>
</dbReference>
<keyword evidence="3" id="KW-0762">Sugar transport</keyword>
<evidence type="ECO:0000256" key="6">
    <source>
        <dbReference type="ARBA" id="ARBA00023136"/>
    </source>
</evidence>
<feature type="transmembrane region" description="Helical" evidence="7">
    <location>
        <begin position="138"/>
        <end position="155"/>
    </location>
</feature>
<dbReference type="InterPro" id="IPR007271">
    <property type="entry name" value="Nuc_sug_transpt"/>
</dbReference>
<sequence>MEKASDLFPNLGSLIVFACYMIFCIGQGIFVTASHSKDGYQYNTVTVVFLTETVKLLLAYLCYIKDNSLCTLWHGISSNLKILCLYMVPSFLYCVYNNLAFINLSHFDPTSYFILLQLRVVITGIIFQLVFNKRLTKIQWMSLILLTFGCMIQQIDWNHLNNAFRDGEKTVTGEHAFFSVYLIFIVIQTLCSCFAGVYNEHLLKEAGSNVNIFIQNIFMRRSSKLL</sequence>
<dbReference type="InterPro" id="IPR037185">
    <property type="entry name" value="EmrE-like"/>
</dbReference>
<name>A0ABR1BFG4_POLSC</name>
<reference evidence="8 9" key="1">
    <citation type="submission" date="2023-09" db="EMBL/GenBank/DDBJ databases">
        <title>Genomes of two closely related lineages of the louse Polyplax serrata with different host specificities.</title>
        <authorList>
            <person name="Martinu J."/>
            <person name="Tarabai H."/>
            <person name="Stefka J."/>
            <person name="Hypsa V."/>
        </authorList>
    </citation>
    <scope>NUCLEOTIDE SEQUENCE [LARGE SCALE GENOMIC DNA]</scope>
    <source>
        <strain evidence="8">98ZLc_SE</strain>
    </source>
</reference>
<evidence type="ECO:0000256" key="4">
    <source>
        <dbReference type="ARBA" id="ARBA00022692"/>
    </source>
</evidence>
<feature type="transmembrane region" description="Helical" evidence="7">
    <location>
        <begin position="175"/>
        <end position="198"/>
    </location>
</feature>
<organism evidence="8 9">
    <name type="scientific">Polyplax serrata</name>
    <name type="common">Common mouse louse</name>
    <dbReference type="NCBI Taxonomy" id="468196"/>
    <lineage>
        <taxon>Eukaryota</taxon>
        <taxon>Metazoa</taxon>
        <taxon>Ecdysozoa</taxon>
        <taxon>Arthropoda</taxon>
        <taxon>Hexapoda</taxon>
        <taxon>Insecta</taxon>
        <taxon>Pterygota</taxon>
        <taxon>Neoptera</taxon>
        <taxon>Paraneoptera</taxon>
        <taxon>Psocodea</taxon>
        <taxon>Troctomorpha</taxon>
        <taxon>Phthiraptera</taxon>
        <taxon>Anoplura</taxon>
        <taxon>Polyplacidae</taxon>
        <taxon>Polyplax</taxon>
    </lineage>
</organism>
<dbReference type="Proteomes" id="UP001359485">
    <property type="component" value="Unassembled WGS sequence"/>
</dbReference>
<dbReference type="SUPFAM" id="SSF103481">
    <property type="entry name" value="Multidrug resistance efflux transporter EmrE"/>
    <property type="match status" value="1"/>
</dbReference>
<protein>
    <submittedName>
        <fullName evidence="8">Uncharacterized protein</fullName>
    </submittedName>
</protein>
<keyword evidence="5 7" id="KW-1133">Transmembrane helix</keyword>
<evidence type="ECO:0000256" key="3">
    <source>
        <dbReference type="ARBA" id="ARBA00022597"/>
    </source>
</evidence>
<feature type="transmembrane region" description="Helical" evidence="7">
    <location>
        <begin position="83"/>
        <end position="104"/>
    </location>
</feature>
<comment type="similarity">
    <text evidence="2">Belongs to the nucleotide-sugar transporter family. SLC35A subfamily.</text>
</comment>
<keyword evidence="6 7" id="KW-0472">Membrane</keyword>
<keyword evidence="3" id="KW-0813">Transport</keyword>
<proteinExistence type="inferred from homology"/>
<evidence type="ECO:0000256" key="5">
    <source>
        <dbReference type="ARBA" id="ARBA00022989"/>
    </source>
</evidence>
<keyword evidence="4 7" id="KW-0812">Transmembrane</keyword>
<evidence type="ECO:0000256" key="2">
    <source>
        <dbReference type="ARBA" id="ARBA00009976"/>
    </source>
</evidence>
<dbReference type="Pfam" id="PF04142">
    <property type="entry name" value="Nuc_sug_transp"/>
    <property type="match status" value="1"/>
</dbReference>
<evidence type="ECO:0000256" key="1">
    <source>
        <dbReference type="ARBA" id="ARBA00004141"/>
    </source>
</evidence>
<dbReference type="EMBL" id="JAWJWF010000001">
    <property type="protein sequence ID" value="KAK6642166.1"/>
    <property type="molecule type" value="Genomic_DNA"/>
</dbReference>
<feature type="transmembrane region" description="Helical" evidence="7">
    <location>
        <begin position="110"/>
        <end position="131"/>
    </location>
</feature>
<evidence type="ECO:0000313" key="8">
    <source>
        <dbReference type="EMBL" id="KAK6642166.1"/>
    </source>
</evidence>
<gene>
    <name evidence="8" type="ORF">RUM44_013889</name>
</gene>
<dbReference type="PANTHER" id="PTHR10231">
    <property type="entry name" value="NUCLEOTIDE-SUGAR TRANSMEMBRANE TRANSPORTER"/>
    <property type="match status" value="1"/>
</dbReference>
<feature type="transmembrane region" description="Helical" evidence="7">
    <location>
        <begin position="42"/>
        <end position="63"/>
    </location>
</feature>